<keyword evidence="1" id="KW-0175">Coiled coil</keyword>
<gene>
    <name evidence="2" type="ORF">WJX84_007301</name>
</gene>
<accession>A0AAW1RY47</accession>
<dbReference type="AlphaFoldDB" id="A0AAW1RY47"/>
<sequence length="39" mass="4650">MRQKERAKEAEAQLALVESRLQEITMENAHLETQNRRLQ</sequence>
<dbReference type="EMBL" id="JALJOV010001923">
    <property type="protein sequence ID" value="KAK9838232.1"/>
    <property type="molecule type" value="Genomic_DNA"/>
</dbReference>
<protein>
    <submittedName>
        <fullName evidence="2">Uncharacterized protein</fullName>
    </submittedName>
</protein>
<feature type="non-terminal residue" evidence="2">
    <location>
        <position position="39"/>
    </location>
</feature>
<dbReference type="Proteomes" id="UP001485043">
    <property type="component" value="Unassembled WGS sequence"/>
</dbReference>
<name>A0AAW1RY47_9CHLO</name>
<keyword evidence="3" id="KW-1185">Reference proteome</keyword>
<organism evidence="2 3">
    <name type="scientific">Apatococcus fuscideae</name>
    <dbReference type="NCBI Taxonomy" id="2026836"/>
    <lineage>
        <taxon>Eukaryota</taxon>
        <taxon>Viridiplantae</taxon>
        <taxon>Chlorophyta</taxon>
        <taxon>core chlorophytes</taxon>
        <taxon>Trebouxiophyceae</taxon>
        <taxon>Chlorellales</taxon>
        <taxon>Chlorellaceae</taxon>
        <taxon>Apatococcus</taxon>
    </lineage>
</organism>
<evidence type="ECO:0000256" key="1">
    <source>
        <dbReference type="SAM" id="Coils"/>
    </source>
</evidence>
<comment type="caution">
    <text evidence="2">The sequence shown here is derived from an EMBL/GenBank/DDBJ whole genome shotgun (WGS) entry which is preliminary data.</text>
</comment>
<evidence type="ECO:0000313" key="3">
    <source>
        <dbReference type="Proteomes" id="UP001485043"/>
    </source>
</evidence>
<proteinExistence type="predicted"/>
<reference evidence="2 3" key="1">
    <citation type="journal article" date="2024" name="Nat. Commun.">
        <title>Phylogenomics reveals the evolutionary origins of lichenization in chlorophyte algae.</title>
        <authorList>
            <person name="Puginier C."/>
            <person name="Libourel C."/>
            <person name="Otte J."/>
            <person name="Skaloud P."/>
            <person name="Haon M."/>
            <person name="Grisel S."/>
            <person name="Petersen M."/>
            <person name="Berrin J.G."/>
            <person name="Delaux P.M."/>
            <person name="Dal Grande F."/>
            <person name="Keller J."/>
        </authorList>
    </citation>
    <scope>NUCLEOTIDE SEQUENCE [LARGE SCALE GENOMIC DNA]</scope>
    <source>
        <strain evidence="2 3">SAG 2523</strain>
    </source>
</reference>
<evidence type="ECO:0000313" key="2">
    <source>
        <dbReference type="EMBL" id="KAK9838232.1"/>
    </source>
</evidence>
<feature type="coiled-coil region" evidence="1">
    <location>
        <begin position="7"/>
        <end position="34"/>
    </location>
</feature>